<organism evidence="1 2">
    <name type="scientific">Pirellula staleyi (strain ATCC 27377 / DSM 6068 / ICPB 4128)</name>
    <name type="common">Pirella staleyi</name>
    <dbReference type="NCBI Taxonomy" id="530564"/>
    <lineage>
        <taxon>Bacteria</taxon>
        <taxon>Pseudomonadati</taxon>
        <taxon>Planctomycetota</taxon>
        <taxon>Planctomycetia</taxon>
        <taxon>Pirellulales</taxon>
        <taxon>Pirellulaceae</taxon>
        <taxon>Pirellula</taxon>
    </lineage>
</organism>
<sequence>MPQAIFALHYKLVTPYNQAIRCLFCTYIERCLWLFGEFRWGLKVPRSVCGIERGCTCLPWFHHTSEARLFMPIGSRLVMGSP</sequence>
<dbReference type="Proteomes" id="UP000001887">
    <property type="component" value="Chromosome"/>
</dbReference>
<accession>D2R831</accession>
<dbReference type="KEGG" id="psl:Psta_4721"/>
<reference evidence="1 2" key="1">
    <citation type="journal article" date="2009" name="Stand. Genomic Sci.">
        <title>Complete genome sequence of Pirellula staleyi type strain (ATCC 27377).</title>
        <authorList>
            <person name="Clum A."/>
            <person name="Tindall B.J."/>
            <person name="Sikorski J."/>
            <person name="Ivanova N."/>
            <person name="Mavrommatis K."/>
            <person name="Lucas S."/>
            <person name="Glavina del Rio T."/>
            <person name="Nolan M."/>
            <person name="Chen F."/>
            <person name="Tice H."/>
            <person name="Pitluck S."/>
            <person name="Cheng J.F."/>
            <person name="Chertkov O."/>
            <person name="Brettin T."/>
            <person name="Han C."/>
            <person name="Detter J.C."/>
            <person name="Kuske C."/>
            <person name="Bruce D."/>
            <person name="Goodwin L."/>
            <person name="Ovchinikova G."/>
            <person name="Pati A."/>
            <person name="Mikhailova N."/>
            <person name="Chen A."/>
            <person name="Palaniappan K."/>
            <person name="Land M."/>
            <person name="Hauser L."/>
            <person name="Chang Y.J."/>
            <person name="Jeffries C.D."/>
            <person name="Chain P."/>
            <person name="Rohde M."/>
            <person name="Goker M."/>
            <person name="Bristow J."/>
            <person name="Eisen J.A."/>
            <person name="Markowitz V."/>
            <person name="Hugenholtz P."/>
            <person name="Kyrpides N.C."/>
            <person name="Klenk H.P."/>
            <person name="Lapidus A."/>
        </authorList>
    </citation>
    <scope>NUCLEOTIDE SEQUENCE [LARGE SCALE GENOMIC DNA]</scope>
    <source>
        <strain evidence="2">ATCC 27377 / DSM 6068 / ICPB 4128</strain>
    </source>
</reference>
<gene>
    <name evidence="1" type="ordered locus">Psta_4721</name>
</gene>
<evidence type="ECO:0000313" key="1">
    <source>
        <dbReference type="EMBL" id="ADB19362.1"/>
    </source>
</evidence>
<proteinExistence type="predicted"/>
<name>D2R831_PIRSD</name>
<dbReference type="AlphaFoldDB" id="D2R831"/>
<dbReference type="HOGENOM" id="CLU_2555348_0_0_0"/>
<dbReference type="EMBL" id="CP001848">
    <property type="protein sequence ID" value="ADB19362.1"/>
    <property type="molecule type" value="Genomic_DNA"/>
</dbReference>
<protein>
    <submittedName>
        <fullName evidence="1">Uncharacterized protein</fullName>
    </submittedName>
</protein>
<evidence type="ECO:0000313" key="2">
    <source>
        <dbReference type="Proteomes" id="UP000001887"/>
    </source>
</evidence>
<keyword evidence="2" id="KW-1185">Reference proteome</keyword>